<organism evidence="2 3">
    <name type="scientific">Cotesia glomerata</name>
    <name type="common">Lepidopteran parasitic wasp</name>
    <name type="synonym">Apanteles glomeratus</name>
    <dbReference type="NCBI Taxonomy" id="32391"/>
    <lineage>
        <taxon>Eukaryota</taxon>
        <taxon>Metazoa</taxon>
        <taxon>Ecdysozoa</taxon>
        <taxon>Arthropoda</taxon>
        <taxon>Hexapoda</taxon>
        <taxon>Insecta</taxon>
        <taxon>Pterygota</taxon>
        <taxon>Neoptera</taxon>
        <taxon>Endopterygota</taxon>
        <taxon>Hymenoptera</taxon>
        <taxon>Apocrita</taxon>
        <taxon>Ichneumonoidea</taxon>
        <taxon>Braconidae</taxon>
        <taxon>Microgastrinae</taxon>
        <taxon>Cotesia</taxon>
    </lineage>
</organism>
<sequence>MLDIKVFKHVGYGGEGLSKSRNSDQPRGVGRTPLDNSDQTNPQSSKKHYNIDVTAIQVRRKDMEIVSMVKDGMIEDWDMFEHLAEYTYKQRLHALSEHHLDTNVRVSLEHTS</sequence>
<feature type="region of interest" description="Disordered" evidence="1">
    <location>
        <begin position="12"/>
        <end position="50"/>
    </location>
</feature>
<name>A0AAV7IYJ2_COTGL</name>
<reference evidence="2 3" key="1">
    <citation type="journal article" date="2021" name="J. Hered.">
        <title>A chromosome-level genome assembly of the parasitoid wasp, Cotesia glomerata (Hymenoptera: Braconidae).</title>
        <authorList>
            <person name="Pinto B.J."/>
            <person name="Weis J.J."/>
            <person name="Gamble T."/>
            <person name="Ode P.J."/>
            <person name="Paul R."/>
            <person name="Zaspel J.M."/>
        </authorList>
    </citation>
    <scope>NUCLEOTIDE SEQUENCE [LARGE SCALE GENOMIC DNA]</scope>
    <source>
        <strain evidence="2">CgM1</strain>
    </source>
</reference>
<keyword evidence="3" id="KW-1185">Reference proteome</keyword>
<dbReference type="SUPFAM" id="SSF53067">
    <property type="entry name" value="Actin-like ATPase domain"/>
    <property type="match status" value="1"/>
</dbReference>
<proteinExistence type="predicted"/>
<gene>
    <name evidence="2" type="ORF">KQX54_000494</name>
</gene>
<evidence type="ECO:0000313" key="3">
    <source>
        <dbReference type="Proteomes" id="UP000826195"/>
    </source>
</evidence>
<evidence type="ECO:0000256" key="1">
    <source>
        <dbReference type="SAM" id="MobiDB-lite"/>
    </source>
</evidence>
<dbReference type="InterPro" id="IPR043129">
    <property type="entry name" value="ATPase_NBD"/>
</dbReference>
<feature type="compositionally biased region" description="Polar residues" evidence="1">
    <location>
        <begin position="34"/>
        <end position="44"/>
    </location>
</feature>
<protein>
    <submittedName>
        <fullName evidence="2">Uncharacterized protein</fullName>
    </submittedName>
</protein>
<accession>A0AAV7IYJ2</accession>
<dbReference type="AlphaFoldDB" id="A0AAV7IYJ2"/>
<evidence type="ECO:0000313" key="2">
    <source>
        <dbReference type="EMBL" id="KAH0562704.1"/>
    </source>
</evidence>
<dbReference type="Gene3D" id="3.30.420.40">
    <property type="match status" value="1"/>
</dbReference>
<comment type="caution">
    <text evidence="2">The sequence shown here is derived from an EMBL/GenBank/DDBJ whole genome shotgun (WGS) entry which is preliminary data.</text>
</comment>
<dbReference type="EMBL" id="JAHXZJ010000027">
    <property type="protein sequence ID" value="KAH0562704.1"/>
    <property type="molecule type" value="Genomic_DNA"/>
</dbReference>
<dbReference type="Proteomes" id="UP000826195">
    <property type="component" value="Unassembled WGS sequence"/>
</dbReference>
<dbReference type="InterPro" id="IPR004000">
    <property type="entry name" value="Actin"/>
</dbReference>
<dbReference type="Pfam" id="PF00022">
    <property type="entry name" value="Actin"/>
    <property type="match status" value="1"/>
</dbReference>